<evidence type="ECO:0000313" key="4">
    <source>
        <dbReference type="Proteomes" id="UP001596422"/>
    </source>
</evidence>
<proteinExistence type="predicted"/>
<dbReference type="Proteomes" id="UP001596422">
    <property type="component" value="Unassembled WGS sequence"/>
</dbReference>
<dbReference type="PANTHER" id="PTHR42960:SF1">
    <property type="entry name" value="YCF46 PROTEIN"/>
    <property type="match status" value="1"/>
</dbReference>
<evidence type="ECO:0000256" key="1">
    <source>
        <dbReference type="ARBA" id="ARBA00022741"/>
    </source>
</evidence>
<keyword evidence="4" id="KW-1185">Reference proteome</keyword>
<sequence>MSKVSQIQDLAALLRARTPLIAISSHDEQRVERLLLEQLTGSGRPLFKWSLTEGLARLDTPMPPQRMHAKPVDALGHIRSVTVPGIYLLADLHPFLDDPLHVRLLKDIALDERHTLVLVSHELEMPAELEKHGASLRLALPDGAELEEIVRDEARLWAQHSGTRSGPVVGRWRCWSATSPASAGSMHGAWRATRYRTMAPSPTRICRR</sequence>
<dbReference type="InterPro" id="IPR052381">
    <property type="entry name" value="AAA_domain_protein"/>
</dbReference>
<reference evidence="4" key="1">
    <citation type="journal article" date="2019" name="Int. J. Syst. Evol. Microbiol.">
        <title>The Global Catalogue of Microorganisms (GCM) 10K type strain sequencing project: providing services to taxonomists for standard genome sequencing and annotation.</title>
        <authorList>
            <consortium name="The Broad Institute Genomics Platform"/>
            <consortium name="The Broad Institute Genome Sequencing Center for Infectious Disease"/>
            <person name="Wu L."/>
            <person name="Ma J."/>
        </authorList>
    </citation>
    <scope>NUCLEOTIDE SEQUENCE [LARGE SCALE GENOMIC DNA]</scope>
    <source>
        <strain evidence="4">NBRC 111756</strain>
    </source>
</reference>
<dbReference type="PANTHER" id="PTHR42960">
    <property type="entry name" value="YCF46 PROTEIN"/>
    <property type="match status" value="1"/>
</dbReference>
<keyword evidence="1" id="KW-0547">Nucleotide-binding</keyword>
<keyword evidence="2" id="KW-0067">ATP-binding</keyword>
<evidence type="ECO:0000256" key="2">
    <source>
        <dbReference type="ARBA" id="ARBA00022840"/>
    </source>
</evidence>
<accession>A0ABW2A1X7</accession>
<organism evidence="3 4">
    <name type="scientific">Marinobacterium aestuariivivens</name>
    <dbReference type="NCBI Taxonomy" id="1698799"/>
    <lineage>
        <taxon>Bacteria</taxon>
        <taxon>Pseudomonadati</taxon>
        <taxon>Pseudomonadota</taxon>
        <taxon>Gammaproteobacteria</taxon>
        <taxon>Oceanospirillales</taxon>
        <taxon>Oceanospirillaceae</taxon>
        <taxon>Marinobacterium</taxon>
    </lineage>
</organism>
<comment type="caution">
    <text evidence="3">The sequence shown here is derived from an EMBL/GenBank/DDBJ whole genome shotgun (WGS) entry which is preliminary data.</text>
</comment>
<dbReference type="EMBL" id="JBHSWE010000001">
    <property type="protein sequence ID" value="MFC6671438.1"/>
    <property type="molecule type" value="Genomic_DNA"/>
</dbReference>
<protein>
    <submittedName>
        <fullName evidence="3">Uncharacterized protein</fullName>
    </submittedName>
</protein>
<gene>
    <name evidence="3" type="ORF">ACFQDL_16200</name>
</gene>
<dbReference type="RefSeq" id="WP_379909947.1">
    <property type="nucleotide sequence ID" value="NZ_JBHSWE010000001.1"/>
</dbReference>
<evidence type="ECO:0000313" key="3">
    <source>
        <dbReference type="EMBL" id="MFC6671438.1"/>
    </source>
</evidence>
<name>A0ABW2A1X7_9GAMM</name>